<name>A0A087SW63_STEMI</name>
<keyword evidence="1" id="KW-0694">RNA-binding</keyword>
<evidence type="ECO:0000259" key="3">
    <source>
        <dbReference type="SMART" id="SM00322"/>
    </source>
</evidence>
<dbReference type="Proteomes" id="UP000054359">
    <property type="component" value="Unassembled WGS sequence"/>
</dbReference>
<evidence type="ECO:0000256" key="2">
    <source>
        <dbReference type="SAM" id="MobiDB-lite"/>
    </source>
</evidence>
<organism evidence="4 5">
    <name type="scientific">Stegodyphus mimosarum</name>
    <name type="common">African social velvet spider</name>
    <dbReference type="NCBI Taxonomy" id="407821"/>
    <lineage>
        <taxon>Eukaryota</taxon>
        <taxon>Metazoa</taxon>
        <taxon>Ecdysozoa</taxon>
        <taxon>Arthropoda</taxon>
        <taxon>Chelicerata</taxon>
        <taxon>Arachnida</taxon>
        <taxon>Araneae</taxon>
        <taxon>Araneomorphae</taxon>
        <taxon>Entelegynae</taxon>
        <taxon>Eresoidea</taxon>
        <taxon>Eresidae</taxon>
        <taxon>Stegodyphus</taxon>
    </lineage>
</organism>
<dbReference type="InterPro" id="IPR004087">
    <property type="entry name" value="KH_dom"/>
</dbReference>
<dbReference type="InterPro" id="IPR045071">
    <property type="entry name" value="BBP-like"/>
</dbReference>
<protein>
    <submittedName>
        <fullName evidence="4">KH domain-containing, RNA-binding, signal transduction-associated protein 3</fullName>
    </submittedName>
</protein>
<dbReference type="CDD" id="cd22384">
    <property type="entry name" value="KH-I_KHDRBS"/>
    <property type="match status" value="1"/>
</dbReference>
<dbReference type="OMA" id="GYDENYT"/>
<dbReference type="InterPro" id="IPR036612">
    <property type="entry name" value="KH_dom_type_1_sf"/>
</dbReference>
<accession>A0A087SW63</accession>
<dbReference type="GO" id="GO:0005634">
    <property type="term" value="C:nucleus"/>
    <property type="evidence" value="ECO:0007669"/>
    <property type="project" value="TreeGrafter"/>
</dbReference>
<feature type="domain" description="K Homology" evidence="3">
    <location>
        <begin position="64"/>
        <end position="163"/>
    </location>
</feature>
<sequence>MAAQDSNAKINNDCINELIKAQELVKPYSQAYKVLQQEIDRLRNPDSDEAQKKSHIEVHSGKQFRLRVKVHIPVDEHPNFNFVGKLLGPKGSSLQQLQEATQTKMAILGRGSMRDKQKEEELRNQGDPKYSHLHEDLHVEITAYAAPAEAYRRMASAIAEIQRFLVPNAAPFRPDQEYFDDMRPPQYDGKPKPPFVGDGPPHMAPRGPPLPPRPPMGPPMMAGREPPPPPRRPVMAQSSYAAPEGEEWAAPPRPAPRRGGYAAPAARAAARPYEEPANDYNNYGEGYAEYNSGTASSYYDYAADTDGHYADGYGAEEPRAPIRSGGGRGRNNARLQSHPYAGATRRGY</sequence>
<dbReference type="GO" id="GO:0000381">
    <property type="term" value="P:regulation of alternative mRNA splicing, via spliceosome"/>
    <property type="evidence" value="ECO:0007669"/>
    <property type="project" value="TreeGrafter"/>
</dbReference>
<proteinExistence type="predicted"/>
<dbReference type="PANTHER" id="PTHR11208:SF42">
    <property type="entry name" value="QUAKING RELATED 54B, ISOFORM E"/>
    <property type="match status" value="1"/>
</dbReference>
<evidence type="ECO:0000256" key="1">
    <source>
        <dbReference type="ARBA" id="ARBA00022884"/>
    </source>
</evidence>
<dbReference type="PANTHER" id="PTHR11208">
    <property type="entry name" value="RNA-BINDING PROTEIN RELATED"/>
    <property type="match status" value="1"/>
</dbReference>
<evidence type="ECO:0000313" key="4">
    <source>
        <dbReference type="EMBL" id="KFM57102.1"/>
    </source>
</evidence>
<dbReference type="OrthoDB" id="6777263at2759"/>
<dbReference type="Gene3D" id="3.30.1370.10">
    <property type="entry name" value="K Homology domain, type 1"/>
    <property type="match status" value="1"/>
</dbReference>
<keyword evidence="5" id="KW-1185">Reference proteome</keyword>
<dbReference type="AlphaFoldDB" id="A0A087SW63"/>
<evidence type="ECO:0000313" key="5">
    <source>
        <dbReference type="Proteomes" id="UP000054359"/>
    </source>
</evidence>
<feature type="region of interest" description="Disordered" evidence="2">
    <location>
        <begin position="307"/>
        <end position="348"/>
    </location>
</feature>
<dbReference type="GO" id="GO:0003729">
    <property type="term" value="F:mRNA binding"/>
    <property type="evidence" value="ECO:0007669"/>
    <property type="project" value="TreeGrafter"/>
</dbReference>
<feature type="compositionally biased region" description="Pro residues" evidence="2">
    <location>
        <begin position="202"/>
        <end position="218"/>
    </location>
</feature>
<dbReference type="SUPFAM" id="SSF54791">
    <property type="entry name" value="Eukaryotic type KH-domain (KH-domain type I)"/>
    <property type="match status" value="1"/>
</dbReference>
<dbReference type="SMART" id="SM00322">
    <property type="entry name" value="KH"/>
    <property type="match status" value="1"/>
</dbReference>
<gene>
    <name evidence="4" type="ORF">X975_03301</name>
</gene>
<reference evidence="4 5" key="1">
    <citation type="submission" date="2013-11" db="EMBL/GenBank/DDBJ databases">
        <title>Genome sequencing of Stegodyphus mimosarum.</title>
        <authorList>
            <person name="Bechsgaard J."/>
        </authorList>
    </citation>
    <scope>NUCLEOTIDE SEQUENCE [LARGE SCALE GENOMIC DNA]</scope>
</reference>
<feature type="region of interest" description="Disordered" evidence="2">
    <location>
        <begin position="185"/>
        <end position="277"/>
    </location>
</feature>
<dbReference type="STRING" id="407821.A0A087SW63"/>
<feature type="non-terminal residue" evidence="4">
    <location>
        <position position="348"/>
    </location>
</feature>
<dbReference type="InterPro" id="IPR055256">
    <property type="entry name" value="KH_1_KHDC4/BBP-like"/>
</dbReference>
<dbReference type="EMBL" id="KK112233">
    <property type="protein sequence ID" value="KFM57102.1"/>
    <property type="molecule type" value="Genomic_DNA"/>
</dbReference>
<feature type="compositionally biased region" description="Low complexity" evidence="2">
    <location>
        <begin position="257"/>
        <end position="271"/>
    </location>
</feature>
<dbReference type="Pfam" id="PF22675">
    <property type="entry name" value="KH-I_KHDC4-BBP"/>
    <property type="match status" value="1"/>
</dbReference>